<organism evidence="1 2">
    <name type="scientific">Batillaria attramentaria</name>
    <dbReference type="NCBI Taxonomy" id="370345"/>
    <lineage>
        <taxon>Eukaryota</taxon>
        <taxon>Metazoa</taxon>
        <taxon>Spiralia</taxon>
        <taxon>Lophotrochozoa</taxon>
        <taxon>Mollusca</taxon>
        <taxon>Gastropoda</taxon>
        <taxon>Caenogastropoda</taxon>
        <taxon>Sorbeoconcha</taxon>
        <taxon>Cerithioidea</taxon>
        <taxon>Batillariidae</taxon>
        <taxon>Batillaria</taxon>
    </lineage>
</organism>
<evidence type="ECO:0000313" key="2">
    <source>
        <dbReference type="Proteomes" id="UP001519460"/>
    </source>
</evidence>
<dbReference type="EMBL" id="JACVVK020000498">
    <property type="protein sequence ID" value="KAK7469932.1"/>
    <property type="molecule type" value="Genomic_DNA"/>
</dbReference>
<accession>A0ABD0JCU3</accession>
<keyword evidence="2" id="KW-1185">Reference proteome</keyword>
<proteinExistence type="predicted"/>
<comment type="caution">
    <text evidence="1">The sequence shown here is derived from an EMBL/GenBank/DDBJ whole genome shotgun (WGS) entry which is preliminary data.</text>
</comment>
<dbReference type="AlphaFoldDB" id="A0ABD0JCU3"/>
<gene>
    <name evidence="1" type="ORF">BaRGS_00036036</name>
</gene>
<evidence type="ECO:0000313" key="1">
    <source>
        <dbReference type="EMBL" id="KAK7469932.1"/>
    </source>
</evidence>
<name>A0ABD0JCU3_9CAEN</name>
<reference evidence="1 2" key="1">
    <citation type="journal article" date="2023" name="Sci. Data">
        <title>Genome assembly of the Korean intertidal mud-creeper Batillaria attramentaria.</title>
        <authorList>
            <person name="Patra A.K."/>
            <person name="Ho P.T."/>
            <person name="Jun S."/>
            <person name="Lee S.J."/>
            <person name="Kim Y."/>
            <person name="Won Y.J."/>
        </authorList>
    </citation>
    <scope>NUCLEOTIDE SEQUENCE [LARGE SCALE GENOMIC DNA]</scope>
    <source>
        <strain evidence="1">Wonlab-2016</strain>
    </source>
</reference>
<protein>
    <submittedName>
        <fullName evidence="1">Uncharacterized protein</fullName>
    </submittedName>
</protein>
<sequence length="137" mass="14858">MCTTHKQIMSSAQLLKHRMEKTQKQHVATVNRRHCYTCKRTVLLLLSPCLTVCTSTLGGAVVQRRYKHVLVTAVEVQDSTVVRTPAARSWAPGVALTSQGNRCAALVLPPAEGTCSIVIGPASVVCCWPVTRAALFD</sequence>
<dbReference type="Proteomes" id="UP001519460">
    <property type="component" value="Unassembled WGS sequence"/>
</dbReference>